<accession>A0A0P7B4H6</accession>
<feature type="compositionally biased region" description="Basic and acidic residues" evidence="2">
    <location>
        <begin position="1"/>
        <end position="16"/>
    </location>
</feature>
<evidence type="ECO:0000313" key="3">
    <source>
        <dbReference type="EMBL" id="KPM34773.1"/>
    </source>
</evidence>
<protein>
    <submittedName>
        <fullName evidence="3">Uncharacterized protein</fullName>
    </submittedName>
</protein>
<dbReference type="AlphaFoldDB" id="A0A0P7B4H6"/>
<proteinExistence type="predicted"/>
<sequence length="373" mass="41481">MPRRNESNRRDNRAHPYEQNQGQRNQPSSQYGPNNTPADCNRGGSQGGRGRGSGYGGNRRDSFRPNNEAAAAPTPTRVTQLTTTMVGRTIVDANNLVRSVAFTNGGQIGVPQTGIMAASPLVPGAMIAVGQPEDIKAAADLVYAPVEECTALIMPRDRHLHAQLREDKSMRVVPFALSTVDPSQQQRSEAQLLSSERSNMKHKVEEDAREIALLKQTIQSNTERAARTEHYVREAGTLRQDLRAMQREKNEALAELQAMRTAARPTPGHPQTSQPSPASLDWIARTFQDIPHTIGRRRGHVHVLAKHFLAGLSVNMMKYFLQVANLGEWYCVVDVCRKGGYPKPLKEEFCSRHIGCPRVRVVMSAERVLEFEY</sequence>
<evidence type="ECO:0000313" key="4">
    <source>
        <dbReference type="Proteomes" id="UP000050424"/>
    </source>
</evidence>
<organism evidence="3 4">
    <name type="scientific">Neonectria ditissima</name>
    <dbReference type="NCBI Taxonomy" id="78410"/>
    <lineage>
        <taxon>Eukaryota</taxon>
        <taxon>Fungi</taxon>
        <taxon>Dikarya</taxon>
        <taxon>Ascomycota</taxon>
        <taxon>Pezizomycotina</taxon>
        <taxon>Sordariomycetes</taxon>
        <taxon>Hypocreomycetidae</taxon>
        <taxon>Hypocreales</taxon>
        <taxon>Nectriaceae</taxon>
        <taxon>Neonectria</taxon>
    </lineage>
</organism>
<name>A0A0P7B4H6_9HYPO</name>
<comment type="caution">
    <text evidence="3">The sequence shown here is derived from an EMBL/GenBank/DDBJ whole genome shotgun (WGS) entry which is preliminary data.</text>
</comment>
<reference evidence="3 4" key="1">
    <citation type="submission" date="2015-09" db="EMBL/GenBank/DDBJ databases">
        <title>Draft genome of a European isolate of the apple canker pathogen Neonectria ditissima.</title>
        <authorList>
            <person name="Gomez-Cortecero A."/>
            <person name="Harrison R.J."/>
            <person name="Armitage A.D."/>
        </authorList>
    </citation>
    <scope>NUCLEOTIDE SEQUENCE [LARGE SCALE GENOMIC DNA]</scope>
    <source>
        <strain evidence="3 4">R09/05</strain>
    </source>
</reference>
<feature type="region of interest" description="Disordered" evidence="2">
    <location>
        <begin position="1"/>
        <end position="77"/>
    </location>
</feature>
<dbReference type="Proteomes" id="UP000050424">
    <property type="component" value="Unassembled WGS sequence"/>
</dbReference>
<evidence type="ECO:0000256" key="1">
    <source>
        <dbReference type="SAM" id="Coils"/>
    </source>
</evidence>
<gene>
    <name evidence="3" type="ORF">AK830_g11799</name>
</gene>
<feature type="compositionally biased region" description="Polar residues" evidence="2">
    <location>
        <begin position="18"/>
        <end position="38"/>
    </location>
</feature>
<evidence type="ECO:0000256" key="2">
    <source>
        <dbReference type="SAM" id="MobiDB-lite"/>
    </source>
</evidence>
<keyword evidence="4" id="KW-1185">Reference proteome</keyword>
<feature type="coiled-coil region" evidence="1">
    <location>
        <begin position="235"/>
        <end position="262"/>
    </location>
</feature>
<dbReference type="EMBL" id="LKCW01000302">
    <property type="protein sequence ID" value="KPM34773.1"/>
    <property type="molecule type" value="Genomic_DNA"/>
</dbReference>
<keyword evidence="1" id="KW-0175">Coiled coil</keyword>
<feature type="compositionally biased region" description="Gly residues" evidence="2">
    <location>
        <begin position="44"/>
        <end position="57"/>
    </location>
</feature>